<feature type="transmembrane region" description="Helical" evidence="2">
    <location>
        <begin position="1202"/>
        <end position="1221"/>
    </location>
</feature>
<feature type="transmembrane region" description="Helical" evidence="2">
    <location>
        <begin position="409"/>
        <end position="430"/>
    </location>
</feature>
<feature type="transmembrane region" description="Helical" evidence="2">
    <location>
        <begin position="716"/>
        <end position="734"/>
    </location>
</feature>
<evidence type="ECO:0000313" key="3">
    <source>
        <dbReference type="EMBL" id="GEL95432.1"/>
    </source>
</evidence>
<accession>A0A511JBS2</accession>
<dbReference type="Proteomes" id="UP000321720">
    <property type="component" value="Unassembled WGS sequence"/>
</dbReference>
<keyword evidence="2" id="KW-1133">Transmembrane helix</keyword>
<feature type="transmembrane region" description="Helical" evidence="2">
    <location>
        <begin position="1133"/>
        <end position="1153"/>
    </location>
</feature>
<feature type="transmembrane region" description="Helical" evidence="2">
    <location>
        <begin position="546"/>
        <end position="565"/>
    </location>
</feature>
<feature type="region of interest" description="Disordered" evidence="1">
    <location>
        <begin position="971"/>
        <end position="1003"/>
    </location>
</feature>
<organism evidence="3 4">
    <name type="scientific">Cellulomonas composti</name>
    <dbReference type="NCBI Taxonomy" id="266130"/>
    <lineage>
        <taxon>Bacteria</taxon>
        <taxon>Bacillati</taxon>
        <taxon>Actinomycetota</taxon>
        <taxon>Actinomycetes</taxon>
        <taxon>Micrococcales</taxon>
        <taxon>Cellulomonadaceae</taxon>
        <taxon>Cellulomonas</taxon>
    </lineage>
</organism>
<feature type="transmembrane region" description="Helical" evidence="2">
    <location>
        <begin position="1233"/>
        <end position="1252"/>
    </location>
</feature>
<evidence type="ECO:0000313" key="4">
    <source>
        <dbReference type="Proteomes" id="UP000321720"/>
    </source>
</evidence>
<feature type="transmembrane region" description="Helical" evidence="2">
    <location>
        <begin position="693"/>
        <end position="710"/>
    </location>
</feature>
<feature type="transmembrane region" description="Helical" evidence="2">
    <location>
        <begin position="515"/>
        <end position="539"/>
    </location>
</feature>
<comment type="caution">
    <text evidence="3">The sequence shown here is derived from an EMBL/GenBank/DDBJ whole genome shotgun (WGS) entry which is preliminary data.</text>
</comment>
<evidence type="ECO:0000256" key="2">
    <source>
        <dbReference type="SAM" id="Phobius"/>
    </source>
</evidence>
<feature type="transmembrane region" description="Helical" evidence="2">
    <location>
        <begin position="442"/>
        <end position="462"/>
    </location>
</feature>
<feature type="transmembrane region" description="Helical" evidence="2">
    <location>
        <begin position="1276"/>
        <end position="1294"/>
    </location>
</feature>
<feature type="transmembrane region" description="Helical" evidence="2">
    <location>
        <begin position="1301"/>
        <end position="1321"/>
    </location>
</feature>
<feature type="transmembrane region" description="Helical" evidence="2">
    <location>
        <begin position="1327"/>
        <end position="1347"/>
    </location>
</feature>
<keyword evidence="4" id="KW-1185">Reference proteome</keyword>
<feature type="transmembrane region" description="Helical" evidence="2">
    <location>
        <begin position="647"/>
        <end position="673"/>
    </location>
</feature>
<name>A0A511JBS2_9CELL</name>
<reference evidence="3 4" key="1">
    <citation type="submission" date="2019-07" db="EMBL/GenBank/DDBJ databases">
        <title>Whole genome shotgun sequence of Cellulomonas composti NBRC 100758.</title>
        <authorList>
            <person name="Hosoyama A."/>
            <person name="Uohara A."/>
            <person name="Ohji S."/>
            <person name="Ichikawa N."/>
        </authorList>
    </citation>
    <scope>NUCLEOTIDE SEQUENCE [LARGE SCALE GENOMIC DNA]</scope>
    <source>
        <strain evidence="3 4">NBRC 100758</strain>
    </source>
</reference>
<evidence type="ECO:0000256" key="1">
    <source>
        <dbReference type="SAM" id="MobiDB-lite"/>
    </source>
</evidence>
<keyword evidence="2" id="KW-0472">Membrane</keyword>
<feature type="transmembrane region" description="Helical" evidence="2">
    <location>
        <begin position="1471"/>
        <end position="1492"/>
    </location>
</feature>
<feature type="transmembrane region" description="Helical" evidence="2">
    <location>
        <begin position="376"/>
        <end position="397"/>
    </location>
</feature>
<proteinExistence type="predicted"/>
<keyword evidence="2" id="KW-0812">Transmembrane</keyword>
<feature type="transmembrane region" description="Helical" evidence="2">
    <location>
        <begin position="474"/>
        <end position="495"/>
    </location>
</feature>
<feature type="transmembrane region" description="Helical" evidence="2">
    <location>
        <begin position="1446"/>
        <end position="1465"/>
    </location>
</feature>
<feature type="transmembrane region" description="Helical" evidence="2">
    <location>
        <begin position="596"/>
        <end position="618"/>
    </location>
</feature>
<sequence>MHGRSAYPGAVPPASRALAPSSRAVSRAITRASRRAVQALLALVAALGLVVLGAGTAQADDGDEQHDIVLVGVGGLHWSDVDRLGTPMLWQMVEQGSVGSVSVRTVSAPTCPLDAWLTISAGRRVLPAGTDTTSEPDAESDDPSGCAALPAVTGDDDGPLPAPHVVAGWGGLVDPADPDAPPGSYGTPGTVGTRVAAVGACSTALGPGAGIALADENGALTRYAPTLGAVTDTQVAVCPVTVLDGGDLPADRVERREALALLDDQLNRLVDVVEDGTDVVVAGIADGTAGEAGLQAVVQWRAGGGPIGWLTSESTRRPGIVTLTDLSASLVAAAGGDTGDLDGSPVEVGSERRMSTERTVENRRYLTEMTTIAPHLMPLVLTVVATTVAAALGAVALRRRRREQPPAALRRVSVAVLLLGACTPVGAHLAALSRWWGAPAPLFSATAWWGVATTAAALVAWLVSRLLPRGPWRLACATAAVTWAVVTVDGLTGTVLQQGSILGSTTTLGARYYGFGNMTFGVYAACALVLAAALGVGLAHRGRPRLGLVAVLAVGVVTVVVDGWPAFGADFGGVLALVPAFAVLFVGLAGRPLTALRGLGVIALAVAVVVVVAVVDWARPGRPTHLGLFVQRVVDGDLVGVLAGKAAGAWATVALPLGAAAAVVCIGICVLLVGPQRWRPPVLRRLYRQWTGLRPLVLSTVVVAVLGSVLNDSGVVVAVAVLATAGVILLAGATDHAWRHLPDDPAPERAPVHRMPVVVLAAGAGVLAAVLVATVVVPLPAAVAGDVTSGAGESAAPVEAPVVLVGTSGVDWSKLDRTLTPALWGLLRDGAPAAGVTPGVTGRSSRCDSAGWLALSSGRNALAGRNVDGEWSCLPWDVAATGEGAAVTGWSDLVALQSSSEFHPRLGALGETLATVPGCSTAVGPRAAIALAGTDGTVARYRTVDEALADPADAFACGTTVVDAGSAVVPVAEPDEPSEGTPTPTPTPSLDPEVAAAQREAEREAARVAAEQALRALDVTVGRIVRAAPAGSTVLVVDTGRASVGLPVLGVGIGDADAGGTRYLTTPATRWVGVFRLLDVPVTLLVHAGADVPDDFAGSPVVAGESRPTDVTTAVAQLADLSSRDQVLRGSSAPVTSTPLLLALLLVVGAALLGPRLARRRPALAERLRRVADVVLLVLAALPAALFLLTTTWWWRLGDGRTPMWIALTGVTAALVGVVALVPRRPLTTGPGVLAGITFGLLTLDAVLGTPLHRGSPLGPAVTLGGRFYGFGNPTYSVYVVAAFVTAAVLGGWLRARGRRLWGAAAAAVVCGVALVVDLWPSLGADVGGGLVLVPAGLVVVLGVAGVRVTWQRLVLAGAAGVLVVGVIGVLDWMRPPAQRTHLGVFVQRLVDGTAWETVWRKLGYATESLGGGWIAWVTLVVLVLVIVVLWPGSRLQPDAWVRLEAAWPLARTVLVALLVAGIAGGLVNDYGVRVATLMLVAAVPLFGMLGLRARTAHYPASTPAPADPPANAQDGS</sequence>
<protein>
    <submittedName>
        <fullName evidence="3">Uncharacterized protein</fullName>
    </submittedName>
</protein>
<gene>
    <name evidence="3" type="ORF">CCO02nite_20900</name>
</gene>
<feature type="transmembrane region" description="Helical" evidence="2">
    <location>
        <begin position="1354"/>
        <end position="1374"/>
    </location>
</feature>
<dbReference type="EMBL" id="BJWG01000008">
    <property type="protein sequence ID" value="GEL95432.1"/>
    <property type="molecule type" value="Genomic_DNA"/>
</dbReference>
<feature type="transmembrane region" description="Helical" evidence="2">
    <location>
        <begin position="1174"/>
        <end position="1196"/>
    </location>
</feature>
<feature type="transmembrane region" description="Helical" evidence="2">
    <location>
        <begin position="571"/>
        <end position="589"/>
    </location>
</feature>
<feature type="transmembrane region" description="Helical" evidence="2">
    <location>
        <begin position="1414"/>
        <end position="1434"/>
    </location>
</feature>
<feature type="transmembrane region" description="Helical" evidence="2">
    <location>
        <begin position="755"/>
        <end position="779"/>
    </location>
</feature>